<comment type="subcellular location">
    <subcellularLocation>
        <location evidence="1">Cell membrane</location>
        <topology evidence="1">Multi-pass membrane protein</topology>
    </subcellularLocation>
</comment>
<keyword evidence="6" id="KW-0406">Ion transport</keyword>
<dbReference type="GO" id="GO:0005254">
    <property type="term" value="F:chloride channel activity"/>
    <property type="evidence" value="ECO:0007669"/>
    <property type="project" value="InterPro"/>
</dbReference>
<evidence type="ECO:0000256" key="2">
    <source>
        <dbReference type="ARBA" id="ARBA00022448"/>
    </source>
</evidence>
<keyword evidence="7 8" id="KW-0472">Membrane</keyword>
<accession>A0A484P1B6</accession>
<dbReference type="AlphaFoldDB" id="A0A484P1B6"/>
<dbReference type="Pfam" id="PF25539">
    <property type="entry name" value="Bestrophin_2"/>
    <property type="match status" value="1"/>
</dbReference>
<feature type="transmembrane region" description="Helical" evidence="8">
    <location>
        <begin position="79"/>
        <end position="99"/>
    </location>
</feature>
<proteinExistence type="predicted"/>
<keyword evidence="5 8" id="KW-1133">Transmembrane helix</keyword>
<sequence>MNIVPRGYFGNGLPGAIVPSFTSFPSPAAMIVRSRPHWFPMLFVVRGSVLPHIAPQLIFTTAIAILVTAWHGVVYEWKVTLTFVPFSLIGLTLAIFLGFRNNTSYARYWEARMLWGTLMVEARNLSRQAMTLVDDTRQAPHFVRLLIAFTHALRHQLRGTDPKADFARLLTPAECQRLSAAQFKPAVLLLMAGEWMAARRREGTLSQTMALAMEAPLCRIGEALAGCERIANTPIPFTYAVIIHRTIYLYCLLLPFALVDSIGPMTPIIVAFISYTFFALEALGAEIEDPFGREPNDLALDALSINVEATLRETMGERDLPRPPAPVGYVQT</sequence>
<evidence type="ECO:0000256" key="1">
    <source>
        <dbReference type="ARBA" id="ARBA00004651"/>
    </source>
</evidence>
<name>A0A484P1B6_9ZZZZ</name>
<evidence type="ECO:0000256" key="8">
    <source>
        <dbReference type="SAM" id="Phobius"/>
    </source>
</evidence>
<feature type="transmembrane region" description="Helical" evidence="8">
    <location>
        <begin position="237"/>
        <end position="259"/>
    </location>
</feature>
<keyword evidence="3" id="KW-1003">Cell membrane</keyword>
<dbReference type="GO" id="GO:0005886">
    <property type="term" value="C:plasma membrane"/>
    <property type="evidence" value="ECO:0007669"/>
    <property type="project" value="UniProtKB-SubCell"/>
</dbReference>
<organism evidence="9">
    <name type="scientific">plant metagenome</name>
    <dbReference type="NCBI Taxonomy" id="1297885"/>
    <lineage>
        <taxon>unclassified sequences</taxon>
        <taxon>metagenomes</taxon>
        <taxon>organismal metagenomes</taxon>
    </lineage>
</organism>
<dbReference type="PANTHER" id="PTHR33281">
    <property type="entry name" value="UPF0187 PROTEIN YNEE"/>
    <property type="match status" value="1"/>
</dbReference>
<evidence type="ECO:0000256" key="6">
    <source>
        <dbReference type="ARBA" id="ARBA00023065"/>
    </source>
</evidence>
<evidence type="ECO:0000256" key="3">
    <source>
        <dbReference type="ARBA" id="ARBA00022475"/>
    </source>
</evidence>
<reference evidence="9" key="1">
    <citation type="submission" date="2019-03" db="EMBL/GenBank/DDBJ databases">
        <authorList>
            <person name="Danneels B."/>
        </authorList>
    </citation>
    <scope>NUCLEOTIDE SEQUENCE</scope>
</reference>
<evidence type="ECO:0000256" key="5">
    <source>
        <dbReference type="ARBA" id="ARBA00022989"/>
    </source>
</evidence>
<dbReference type="EMBL" id="CAADIO010000012">
    <property type="protein sequence ID" value="VFR86879.1"/>
    <property type="molecule type" value="Genomic_DNA"/>
</dbReference>
<keyword evidence="4 8" id="KW-0812">Transmembrane</keyword>
<feature type="transmembrane region" description="Helical" evidence="8">
    <location>
        <begin position="53"/>
        <end position="73"/>
    </location>
</feature>
<evidence type="ECO:0000313" key="9">
    <source>
        <dbReference type="EMBL" id="VFR19722.1"/>
    </source>
</evidence>
<gene>
    <name evidence="9" type="ORF">AMP9_3356</name>
    <name evidence="10" type="ORF">RAN3_3437</name>
</gene>
<evidence type="ECO:0000256" key="7">
    <source>
        <dbReference type="ARBA" id="ARBA00023136"/>
    </source>
</evidence>
<evidence type="ECO:0000313" key="10">
    <source>
        <dbReference type="EMBL" id="VFR86879.1"/>
    </source>
</evidence>
<evidence type="ECO:0000256" key="4">
    <source>
        <dbReference type="ARBA" id="ARBA00022692"/>
    </source>
</evidence>
<dbReference type="InterPro" id="IPR044669">
    <property type="entry name" value="YneE/VCCN1/2-like"/>
</dbReference>
<dbReference type="EMBL" id="CAADHY010000014">
    <property type="protein sequence ID" value="VFR19722.1"/>
    <property type="molecule type" value="Genomic_DNA"/>
</dbReference>
<keyword evidence="2" id="KW-0813">Transport</keyword>
<dbReference type="PANTHER" id="PTHR33281:SF19">
    <property type="entry name" value="VOLTAGE-DEPENDENT ANION CHANNEL-FORMING PROTEIN YNEE"/>
    <property type="match status" value="1"/>
</dbReference>
<protein>
    <submittedName>
        <fullName evidence="9">Probable membrane protein STY1534</fullName>
    </submittedName>
</protein>